<keyword evidence="9" id="KW-0249">Electron transport</keyword>
<evidence type="ECO:0000256" key="5">
    <source>
        <dbReference type="ARBA" id="ARBA00022660"/>
    </source>
</evidence>
<dbReference type="InterPro" id="IPR002429">
    <property type="entry name" value="CcO_II-like_C"/>
</dbReference>
<dbReference type="InterPro" id="IPR011759">
    <property type="entry name" value="Cyt_c_oxidase_su2_TM_dom"/>
</dbReference>
<evidence type="ECO:0000256" key="11">
    <source>
        <dbReference type="ARBA" id="ARBA00023008"/>
    </source>
</evidence>
<dbReference type="InterPro" id="IPR008972">
    <property type="entry name" value="Cupredoxin"/>
</dbReference>
<evidence type="ECO:0000256" key="6">
    <source>
        <dbReference type="ARBA" id="ARBA00022692"/>
    </source>
</evidence>
<dbReference type="PANTHER" id="PTHR22888:SF9">
    <property type="entry name" value="CYTOCHROME C OXIDASE SUBUNIT 2"/>
    <property type="match status" value="1"/>
</dbReference>
<evidence type="ECO:0000256" key="7">
    <source>
        <dbReference type="ARBA" id="ARBA00022723"/>
    </source>
</evidence>
<dbReference type="RefSeq" id="WP_011322941.1">
    <property type="nucleotide sequence ID" value="NC_007426.1"/>
</dbReference>
<dbReference type="GO" id="GO:0042773">
    <property type="term" value="P:ATP synthesis coupled electron transport"/>
    <property type="evidence" value="ECO:0007669"/>
    <property type="project" value="TreeGrafter"/>
</dbReference>
<dbReference type="CDD" id="cd13914">
    <property type="entry name" value="CuRO_HCO_II_like_3"/>
    <property type="match status" value="1"/>
</dbReference>
<dbReference type="OrthoDB" id="27522at2157"/>
<evidence type="ECO:0000313" key="18">
    <source>
        <dbReference type="Proteomes" id="UP000002698"/>
    </source>
</evidence>
<keyword evidence="7" id="KW-0479">Metal-binding</keyword>
<keyword evidence="10 14" id="KW-1133">Transmembrane helix</keyword>
<dbReference type="GeneID" id="3702626"/>
<keyword evidence="17" id="KW-0560">Oxidoreductase</keyword>
<dbReference type="PRINTS" id="PR01166">
    <property type="entry name" value="CYCOXIDASEII"/>
</dbReference>
<evidence type="ECO:0000256" key="2">
    <source>
        <dbReference type="ARBA" id="ARBA00007866"/>
    </source>
</evidence>
<dbReference type="GO" id="GO:0016491">
    <property type="term" value="F:oxidoreductase activity"/>
    <property type="evidence" value="ECO:0007669"/>
    <property type="project" value="UniProtKB-KW"/>
</dbReference>
<evidence type="ECO:0000256" key="10">
    <source>
        <dbReference type="ARBA" id="ARBA00022989"/>
    </source>
</evidence>
<name>A0A1U7EW54_NATPD</name>
<dbReference type="Pfam" id="PF02790">
    <property type="entry name" value="COX2_TM"/>
    <property type="match status" value="1"/>
</dbReference>
<proteinExistence type="inferred from homology"/>
<dbReference type="PROSITE" id="PS50999">
    <property type="entry name" value="COX2_TM"/>
    <property type="match status" value="1"/>
</dbReference>
<keyword evidence="11" id="KW-0186">Copper</keyword>
<dbReference type="EC" id="7.1.1.9" evidence="3"/>
<dbReference type="Proteomes" id="UP000002698">
    <property type="component" value="Chromosome"/>
</dbReference>
<keyword evidence="18" id="KW-1185">Reference proteome</keyword>
<feature type="domain" description="Cytochrome oxidase subunit II copper A binding" evidence="15">
    <location>
        <begin position="135"/>
        <end position="247"/>
    </location>
</feature>
<dbReference type="GO" id="GO:0004129">
    <property type="term" value="F:cytochrome-c oxidase activity"/>
    <property type="evidence" value="ECO:0007669"/>
    <property type="project" value="UniProtKB-EC"/>
</dbReference>
<evidence type="ECO:0000256" key="1">
    <source>
        <dbReference type="ARBA" id="ARBA00004141"/>
    </source>
</evidence>
<dbReference type="GO" id="GO:0005507">
    <property type="term" value="F:copper ion binding"/>
    <property type="evidence" value="ECO:0007669"/>
    <property type="project" value="InterPro"/>
</dbReference>
<dbReference type="InterPro" id="IPR045187">
    <property type="entry name" value="CcO_II"/>
</dbReference>
<evidence type="ECO:0000256" key="14">
    <source>
        <dbReference type="SAM" id="Phobius"/>
    </source>
</evidence>
<feature type="transmembrane region" description="Helical" evidence="14">
    <location>
        <begin position="41"/>
        <end position="61"/>
    </location>
</feature>
<evidence type="ECO:0000256" key="4">
    <source>
        <dbReference type="ARBA" id="ARBA00022448"/>
    </source>
</evidence>
<dbReference type="AlphaFoldDB" id="A0A1U7EW54"/>
<reference evidence="17 18" key="1">
    <citation type="journal article" date="2005" name="Genome Res.">
        <title>Living with two extremes: conclusions from the genome sequence of Natronomonas pharaonis.</title>
        <authorList>
            <person name="Falb M."/>
            <person name="Pfeiffer F."/>
            <person name="Palm P."/>
            <person name="Rodewald K."/>
            <person name="Hickmann V."/>
            <person name="Tittor J."/>
            <person name="Oesterhelt D."/>
        </authorList>
    </citation>
    <scope>NUCLEOTIDE SEQUENCE [LARGE SCALE GENOMIC DNA]</scope>
    <source>
        <strain evidence="18">ATCC 35678 / DSM 2160 / CIP 103997 / JCM 8858 / NBRC 14720 / NCIMB 2260 / Gabara</strain>
    </source>
</reference>
<evidence type="ECO:0000313" key="17">
    <source>
        <dbReference type="EMBL" id="CAI49315.1"/>
    </source>
</evidence>
<gene>
    <name evidence="17" type="primary">coxB1</name>
    <name evidence="17" type="ordered locus">NP_2448A</name>
</gene>
<protein>
    <recommendedName>
        <fullName evidence="3">cytochrome-c oxidase</fullName>
        <ecNumber evidence="3">7.1.1.9</ecNumber>
    </recommendedName>
    <alternativeName>
        <fullName evidence="13">Cytochrome c oxidase polypeptide II</fullName>
    </alternativeName>
</protein>
<dbReference type="eggNOG" id="arCOG01235">
    <property type="taxonomic scope" value="Archaea"/>
</dbReference>
<dbReference type="KEGG" id="nph:NP_2448A"/>
<keyword evidence="6 14" id="KW-0812">Transmembrane</keyword>
<dbReference type="InterPro" id="IPR014222">
    <property type="entry name" value="Cyt_c_oxidase_su2"/>
</dbReference>
<keyword evidence="12 14" id="KW-0472">Membrane</keyword>
<dbReference type="SUPFAM" id="SSF49503">
    <property type="entry name" value="Cupredoxins"/>
    <property type="match status" value="1"/>
</dbReference>
<dbReference type="Gene3D" id="2.60.40.420">
    <property type="entry name" value="Cupredoxins - blue copper proteins"/>
    <property type="match status" value="1"/>
</dbReference>
<dbReference type="EnsemblBacteria" id="CAI49315">
    <property type="protein sequence ID" value="CAI49315"/>
    <property type="gene ID" value="NP_2448A"/>
</dbReference>
<evidence type="ECO:0000256" key="13">
    <source>
        <dbReference type="ARBA" id="ARBA00031389"/>
    </source>
</evidence>
<comment type="subcellular location">
    <subcellularLocation>
        <location evidence="1">Membrane</location>
        <topology evidence="1">Multi-pass membrane protein</topology>
    </subcellularLocation>
</comment>
<keyword evidence="4" id="KW-0813">Transport</keyword>
<dbReference type="HOGENOM" id="CLU_036876_4_3_2"/>
<dbReference type="SUPFAM" id="SSF81464">
    <property type="entry name" value="Cytochrome c oxidase subunit II-like, transmembrane region"/>
    <property type="match status" value="1"/>
</dbReference>
<accession>A0A1U7EW54</accession>
<feature type="transmembrane region" description="Helical" evidence="14">
    <location>
        <begin position="82"/>
        <end position="101"/>
    </location>
</feature>
<dbReference type="PROSITE" id="PS50857">
    <property type="entry name" value="COX2_CUA"/>
    <property type="match status" value="1"/>
</dbReference>
<evidence type="ECO:0000256" key="12">
    <source>
        <dbReference type="ARBA" id="ARBA00023136"/>
    </source>
</evidence>
<feature type="domain" description="Cytochrome oxidase subunit II transmembrane region profile" evidence="16">
    <location>
        <begin position="12"/>
        <end position="108"/>
    </location>
</feature>
<evidence type="ECO:0000256" key="9">
    <source>
        <dbReference type="ARBA" id="ARBA00022982"/>
    </source>
</evidence>
<dbReference type="Gene3D" id="1.10.287.90">
    <property type="match status" value="1"/>
</dbReference>
<evidence type="ECO:0000259" key="16">
    <source>
        <dbReference type="PROSITE" id="PS50999"/>
    </source>
</evidence>
<dbReference type="EMBL" id="CR936257">
    <property type="protein sequence ID" value="CAI49315.1"/>
    <property type="molecule type" value="Genomic_DNA"/>
</dbReference>
<sequence length="250" mass="28242">MRVTRIAPVALVGALALLAVEPVAAQSTIQDELITDLNTTLLYAAIPIAILVEAILIYAVVKFRNNDDPKPTEENRRLEITWTIATAIVLLFVGFASYQVLAVEEVGNPLEDEDRIEPSVSEDLEGAVGPYEHEEDAVEIELEAYRYGWEASYADGEVSEFDQIRIPTDRPVYIHIYASDWLHMLHVPELNLKQSAFVGEYNTIKTEAYEEGSHQFYCTEYCGTGHSQMNGEFTVMDDDEFDDWLDEQLE</sequence>
<dbReference type="Pfam" id="PF00116">
    <property type="entry name" value="COX2"/>
    <property type="match status" value="1"/>
</dbReference>
<organism evidence="17 18">
    <name type="scientific">Natronomonas pharaonis (strain ATCC 35678 / DSM 2160 / CIP 103997 / JCM 8858 / NBRC 14720 / NCIMB 2260 / Gabara)</name>
    <name type="common">Halobacterium pharaonis</name>
    <dbReference type="NCBI Taxonomy" id="348780"/>
    <lineage>
        <taxon>Archaea</taxon>
        <taxon>Methanobacteriati</taxon>
        <taxon>Methanobacteriota</taxon>
        <taxon>Stenosarchaea group</taxon>
        <taxon>Halobacteria</taxon>
        <taxon>Halobacteriales</taxon>
        <taxon>Natronomonadaceae</taxon>
        <taxon>Natronomonas</taxon>
    </lineage>
</organism>
<dbReference type="InterPro" id="IPR036257">
    <property type="entry name" value="Cyt_c_oxidase_su2_TM_sf"/>
</dbReference>
<evidence type="ECO:0000256" key="8">
    <source>
        <dbReference type="ARBA" id="ARBA00022967"/>
    </source>
</evidence>
<evidence type="ECO:0000259" key="15">
    <source>
        <dbReference type="PROSITE" id="PS50857"/>
    </source>
</evidence>
<keyword evidence="8" id="KW-1278">Translocase</keyword>
<dbReference type="PANTHER" id="PTHR22888">
    <property type="entry name" value="CYTOCHROME C OXIDASE, SUBUNIT II"/>
    <property type="match status" value="1"/>
</dbReference>
<dbReference type="GO" id="GO:0016020">
    <property type="term" value="C:membrane"/>
    <property type="evidence" value="ECO:0007669"/>
    <property type="project" value="UniProtKB-SubCell"/>
</dbReference>
<dbReference type="NCBIfam" id="TIGR02866">
    <property type="entry name" value="CoxB"/>
    <property type="match status" value="1"/>
</dbReference>
<comment type="similarity">
    <text evidence="2">Belongs to the cytochrome c oxidase subunit 2 family.</text>
</comment>
<evidence type="ECO:0000256" key="3">
    <source>
        <dbReference type="ARBA" id="ARBA00012949"/>
    </source>
</evidence>
<keyword evidence="5" id="KW-0679">Respiratory chain</keyword>
<dbReference type="STRING" id="348780.NP_2448A"/>